<feature type="region of interest" description="Disordered" evidence="1">
    <location>
        <begin position="663"/>
        <end position="682"/>
    </location>
</feature>
<feature type="region of interest" description="Disordered" evidence="1">
    <location>
        <begin position="699"/>
        <end position="774"/>
    </location>
</feature>
<keyword evidence="4" id="KW-1185">Reference proteome</keyword>
<feature type="compositionally biased region" description="Basic and acidic residues" evidence="1">
    <location>
        <begin position="1093"/>
        <end position="1108"/>
    </location>
</feature>
<keyword evidence="2" id="KW-0812">Transmembrane</keyword>
<evidence type="ECO:0000313" key="4">
    <source>
        <dbReference type="Proteomes" id="UP000306552"/>
    </source>
</evidence>
<reference evidence="3 4" key="1">
    <citation type="submission" date="2019-04" db="EMBL/GenBank/DDBJ databases">
        <title>Psychroflexus halotolerans sp. nov., isolated from a marine solar saltern.</title>
        <authorList>
            <person name="Feng X."/>
        </authorList>
    </citation>
    <scope>NUCLEOTIDE SEQUENCE [LARGE SCALE GENOMIC DNA]</scope>
    <source>
        <strain evidence="3 4">WDS2C27</strain>
    </source>
</reference>
<feature type="compositionally biased region" description="Gly residues" evidence="1">
    <location>
        <begin position="911"/>
        <end position="920"/>
    </location>
</feature>
<protein>
    <submittedName>
        <fullName evidence="3">DUF4175 family protein</fullName>
    </submittedName>
</protein>
<keyword evidence="2" id="KW-1133">Transmembrane helix</keyword>
<feature type="region of interest" description="Disordered" evidence="1">
    <location>
        <begin position="941"/>
        <end position="1020"/>
    </location>
</feature>
<feature type="transmembrane region" description="Helical" evidence="2">
    <location>
        <begin position="152"/>
        <end position="170"/>
    </location>
</feature>
<evidence type="ECO:0000256" key="1">
    <source>
        <dbReference type="SAM" id="MobiDB-lite"/>
    </source>
</evidence>
<feature type="transmembrane region" description="Helical" evidence="2">
    <location>
        <begin position="56"/>
        <end position="76"/>
    </location>
</feature>
<sequence>MQNYNIIEQKINQYIRKYYINELIKGLILFFSATLFYFIITTALEYLLWLNSIGRAILFWSFVLFSSLLFAKFIVWPIAKLMRWLKGIDYSDASTQIGKHFPEVSDKLTNLLQLKAQGAQDELVIAGIEQKAKDLKPVPFQLAVNLSLNLKYLKFAAIPISIIIIVIAFGKIDLFTDSYKRVVNYQTYYEPPAPFYFQLHNTSLKVVEGEALKLKISTAGEILPKQAKININNQDFFLRPVGNGQFEYLFNQVNEDLNFKFSANGITSKTYQIEVMEVPKILDFTMALDYPDYTQNQNKRIQGQGSINIPEGTKIEWQLKTQATNYVKFLSESQTDTFQKKDDIFTLHKKVNKNLNYSISTSNQNLQDYETLSYKIKVIKDQYPKISVQQKKDSSSQKTYYYQINLTDDYGLKRSQIVYYEANNPQQTHKEDIPIKPSTYEKYFYVFPNENLELKQGTSYKYYFEVFDNDGVNGSKSSQSQVFGYRVNTQSEIDNALLNQQNRSLDSLNSGLENLKKQEKDLKAIEKLQKEKQKFNYSDKQKISNFIKRQKQQRQMMKNYMKSLEKSLDEFQPEENNEDKKALQERIQNNEKMLQQNEDLLKELEKYQNKLDNEKLQEKLDKFSNSSKKQERSLEQLLELTKRYYVEQKTQKIAEDLNELAEKQEQLSKQESDKESETQKQLNKEFDDLQKQLDDLDKENKKLKQPLSIERDKLAEKQVDQAQEDAQDNLEKSESKDNTESQKNQQQQQANQQQKKASEQMKKMAQQMSQSMMSMSAQQQSEDAEMLKQILDNLITFSKEQEALMKDFKSINASNPNFAKKLRRQGQLRENFEHIDDSLFALALRNPMISESITSKLTDIQFDIEKSLERLAETEMRLGTTSQQYVMVNANELANMLDASLDQMQMQMQGSGQGQSGKGKQGQSKGQGFQLSDIIKSHEELQKQMGQKGQGKKPGQKPGQGQKGQQSGQNKQQGGKQQSGQQSGQQGQNGKNGENSNTNQKGEDQNAEKPGLSEEMSSEIFEIYKQQQDLRNQLEDKIKELGLESQSQNLERSLDQLEEDMLLKGFSSDVLKQMQNIKHQLLKLEKAAQQQGQDDRRQATTHFKDYQNNKKPQSTNKAKEYFETFEILNRQQLPLQNKYKVLINKYFDESANQL</sequence>
<dbReference type="OrthoDB" id="9812498at2"/>
<dbReference type="RefSeq" id="WP_138930867.1">
    <property type="nucleotide sequence ID" value="NZ_SWMU01000001.1"/>
</dbReference>
<feature type="compositionally biased region" description="Low complexity" evidence="1">
    <location>
        <begin position="763"/>
        <end position="774"/>
    </location>
</feature>
<dbReference type="EMBL" id="SWMU01000001">
    <property type="protein sequence ID" value="TKS57164.1"/>
    <property type="molecule type" value="Genomic_DNA"/>
</dbReference>
<feature type="compositionally biased region" description="Low complexity" evidence="1">
    <location>
        <begin position="956"/>
        <end position="993"/>
    </location>
</feature>
<proteinExistence type="predicted"/>
<gene>
    <name evidence="3" type="ORF">FCN74_01730</name>
</gene>
<name>A0A4U5TUG9_9FLAO</name>
<dbReference type="Proteomes" id="UP000306552">
    <property type="component" value="Unassembled WGS sequence"/>
</dbReference>
<feature type="transmembrane region" description="Helical" evidence="2">
    <location>
        <begin position="26"/>
        <end position="50"/>
    </location>
</feature>
<organism evidence="3 4">
    <name type="scientific">Mesohalobacter halotolerans</name>
    <dbReference type="NCBI Taxonomy" id="1883405"/>
    <lineage>
        <taxon>Bacteria</taxon>
        <taxon>Pseudomonadati</taxon>
        <taxon>Bacteroidota</taxon>
        <taxon>Flavobacteriia</taxon>
        <taxon>Flavobacteriales</taxon>
        <taxon>Flavobacteriaceae</taxon>
        <taxon>Mesohalobacter</taxon>
    </lineage>
</organism>
<feature type="compositionally biased region" description="Basic and acidic residues" evidence="1">
    <location>
        <begin position="729"/>
        <end position="740"/>
    </location>
</feature>
<dbReference type="AlphaFoldDB" id="A0A4U5TUG9"/>
<feature type="region of interest" description="Disordered" evidence="1">
    <location>
        <begin position="907"/>
        <end position="928"/>
    </location>
</feature>
<accession>A0A4U5TUG9</accession>
<feature type="compositionally biased region" description="Low complexity" evidence="1">
    <location>
        <begin position="741"/>
        <end position="755"/>
    </location>
</feature>
<comment type="caution">
    <text evidence="3">The sequence shown here is derived from an EMBL/GenBank/DDBJ whole genome shotgun (WGS) entry which is preliminary data.</text>
</comment>
<feature type="compositionally biased region" description="Basic and acidic residues" evidence="1">
    <location>
        <begin position="709"/>
        <end position="719"/>
    </location>
</feature>
<feature type="region of interest" description="Disordered" evidence="1">
    <location>
        <begin position="1090"/>
        <end position="1115"/>
    </location>
</feature>
<keyword evidence="2" id="KW-0472">Membrane</keyword>
<evidence type="ECO:0000256" key="2">
    <source>
        <dbReference type="SAM" id="Phobius"/>
    </source>
</evidence>
<evidence type="ECO:0000313" key="3">
    <source>
        <dbReference type="EMBL" id="TKS57164.1"/>
    </source>
</evidence>